<dbReference type="EMBL" id="LVVZ01000005">
    <property type="protein sequence ID" value="OKL45572.1"/>
    <property type="molecule type" value="Genomic_DNA"/>
</dbReference>
<dbReference type="Pfam" id="PF07103">
    <property type="entry name" value="DUF1365"/>
    <property type="match status" value="1"/>
</dbReference>
<dbReference type="PANTHER" id="PTHR33973">
    <property type="entry name" value="OS07G0153300 PROTEIN"/>
    <property type="match status" value="1"/>
</dbReference>
<evidence type="ECO:0008006" key="3">
    <source>
        <dbReference type="Google" id="ProtNLM"/>
    </source>
</evidence>
<name>A0A1U7JLK5_9HYPH</name>
<keyword evidence="2" id="KW-1185">Reference proteome</keyword>
<organism evidence="1 2">
    <name type="scientific">Pseudovibrio exalbescens</name>
    <dbReference type="NCBI Taxonomy" id="197461"/>
    <lineage>
        <taxon>Bacteria</taxon>
        <taxon>Pseudomonadati</taxon>
        <taxon>Pseudomonadota</taxon>
        <taxon>Alphaproteobacteria</taxon>
        <taxon>Hyphomicrobiales</taxon>
        <taxon>Stappiaceae</taxon>
        <taxon>Pseudovibrio</taxon>
    </lineage>
</organism>
<evidence type="ECO:0000313" key="1">
    <source>
        <dbReference type="EMBL" id="OKL45572.1"/>
    </source>
</evidence>
<proteinExistence type="predicted"/>
<dbReference type="InterPro" id="IPR010775">
    <property type="entry name" value="DUF1365"/>
</dbReference>
<dbReference type="Proteomes" id="UP000185783">
    <property type="component" value="Unassembled WGS sequence"/>
</dbReference>
<dbReference type="PANTHER" id="PTHR33973:SF4">
    <property type="entry name" value="OS07G0153300 PROTEIN"/>
    <property type="match status" value="1"/>
</dbReference>
<accession>A0A1U7JLK5</accession>
<sequence length="276" mass="31803">MSTTPAPSPNHTSPARFYLGEVVHTRHQDLSHKLRYTVFSMFLDIDRLPEIDRLSPVLSVNRWNIFGFFEQDHMPEGYTSLRQFVLAALTDNDISFDVGQITLLAYPRFLGHAFNPLSIFFCHDQQGTLRAVLYQVRNTFGQWHHYLTEVDPSSDALAHACDKKFYVSPFIHMDCTYHFRVRQPGETASILIRQFDRNGPVLTAAFKGHEKALTTRSLLWFALRYFQGGFKILAGIHWEALKMWRKGAKLQPRPEPPAQLVTRMSADTITYGKEVQ</sequence>
<dbReference type="AlphaFoldDB" id="A0A1U7JLK5"/>
<comment type="caution">
    <text evidence="1">The sequence shown here is derived from an EMBL/GenBank/DDBJ whole genome shotgun (WGS) entry which is preliminary data.</text>
</comment>
<dbReference type="STRING" id="197461.A3843_04490"/>
<gene>
    <name evidence="1" type="ORF">A3843_04490</name>
</gene>
<evidence type="ECO:0000313" key="2">
    <source>
        <dbReference type="Proteomes" id="UP000185783"/>
    </source>
</evidence>
<protein>
    <recommendedName>
        <fullName evidence="3">DUF1365 domain-containing protein</fullName>
    </recommendedName>
</protein>
<dbReference type="RefSeq" id="WP_028479928.1">
    <property type="nucleotide sequence ID" value="NZ_LVVZ01000005.1"/>
</dbReference>
<reference evidence="1 2" key="1">
    <citation type="submission" date="2016-03" db="EMBL/GenBank/DDBJ databases">
        <title>Genome sequence of Nesiotobacter sp. nov., a moderately halophilic alphaproteobacterium isolated from the Yellow Sea, China.</title>
        <authorList>
            <person name="Zhang G."/>
            <person name="Zhang R."/>
        </authorList>
    </citation>
    <scope>NUCLEOTIDE SEQUENCE [LARGE SCALE GENOMIC DNA]</scope>
    <source>
        <strain evidence="1 2">WB1-6</strain>
    </source>
</reference>